<organism evidence="3 4">
    <name type="scientific">Ligilactobacillus ruminis</name>
    <dbReference type="NCBI Taxonomy" id="1623"/>
    <lineage>
        <taxon>Bacteria</taxon>
        <taxon>Bacillati</taxon>
        <taxon>Bacillota</taxon>
        <taxon>Bacilli</taxon>
        <taxon>Lactobacillales</taxon>
        <taxon>Lactobacillaceae</taxon>
        <taxon>Ligilactobacillus</taxon>
    </lineage>
</organism>
<keyword evidence="2" id="KW-1277">Toxin-antitoxin system</keyword>
<evidence type="ECO:0000313" key="3">
    <source>
        <dbReference type="EMBL" id="WDC81372.1"/>
    </source>
</evidence>
<evidence type="ECO:0000313" key="4">
    <source>
        <dbReference type="Proteomes" id="UP001222683"/>
    </source>
</evidence>
<reference evidence="3" key="1">
    <citation type="submission" date="2023-02" db="EMBL/GenBank/DDBJ databases">
        <title>Complete genome sequence of Lactobacillus ruminis CACC888 isolated from Pig feces.</title>
        <authorList>
            <person name="Park S."/>
            <person name="Park M.A."/>
            <person name="Kim D.-H."/>
            <person name="Kim Y."/>
        </authorList>
    </citation>
    <scope>NUCLEOTIDE SEQUENCE</scope>
    <source>
        <strain evidence="3">CACC888</strain>
    </source>
</reference>
<dbReference type="GO" id="GO:0003677">
    <property type="term" value="F:DNA binding"/>
    <property type="evidence" value="ECO:0007669"/>
    <property type="project" value="InterPro"/>
</dbReference>
<comment type="similarity">
    <text evidence="1">Belongs to the PemK/MazF family.</text>
</comment>
<evidence type="ECO:0000256" key="1">
    <source>
        <dbReference type="ARBA" id="ARBA00007521"/>
    </source>
</evidence>
<dbReference type="InterPro" id="IPR011067">
    <property type="entry name" value="Plasmid_toxin/cell-grow_inhib"/>
</dbReference>
<proteinExistence type="inferred from homology"/>
<dbReference type="EMBL" id="CP117692">
    <property type="protein sequence ID" value="WDC81372.1"/>
    <property type="molecule type" value="Genomic_DNA"/>
</dbReference>
<evidence type="ECO:0000256" key="2">
    <source>
        <dbReference type="ARBA" id="ARBA00022649"/>
    </source>
</evidence>
<dbReference type="Pfam" id="PF02452">
    <property type="entry name" value="PemK_toxin"/>
    <property type="match status" value="1"/>
</dbReference>
<dbReference type="AlphaFoldDB" id="A0AAQ2XGV6"/>
<dbReference type="RefSeq" id="WP_273744690.1">
    <property type="nucleotide sequence ID" value="NZ_CP117692.1"/>
</dbReference>
<protein>
    <submittedName>
        <fullName evidence="3">Type II toxin-antitoxin system PemK/MazF family toxin</fullName>
    </submittedName>
</protein>
<name>A0AAQ2XGV6_9LACO</name>
<dbReference type="InterPro" id="IPR003477">
    <property type="entry name" value="PemK-like"/>
</dbReference>
<dbReference type="Gene3D" id="2.30.30.110">
    <property type="match status" value="1"/>
</dbReference>
<gene>
    <name evidence="3" type="ORF">PSR59_06770</name>
</gene>
<sequence>MEPMDIYIANVPFDEGTGSKVRPALVIEVGKERVMVFKVTSQYQNKSTQIKKLYYPIKEWQQAGLKKQSYVDIHKLYDLSKKWVFSQQPIGKLTNLDRLALFNFIKKAKQK</sequence>
<dbReference type="SUPFAM" id="SSF50118">
    <property type="entry name" value="Cell growth inhibitor/plasmid maintenance toxic component"/>
    <property type="match status" value="1"/>
</dbReference>
<dbReference type="Proteomes" id="UP001222683">
    <property type="component" value="Chromosome"/>
</dbReference>
<accession>A0AAQ2XGV6</accession>